<feature type="non-terminal residue" evidence="1">
    <location>
        <position position="1"/>
    </location>
</feature>
<name>A0ABU6WYB9_9FABA</name>
<evidence type="ECO:0000313" key="2">
    <source>
        <dbReference type="Proteomes" id="UP001341840"/>
    </source>
</evidence>
<dbReference type="Proteomes" id="UP001341840">
    <property type="component" value="Unassembled WGS sequence"/>
</dbReference>
<comment type="caution">
    <text evidence="1">The sequence shown here is derived from an EMBL/GenBank/DDBJ whole genome shotgun (WGS) entry which is preliminary data.</text>
</comment>
<organism evidence="1 2">
    <name type="scientific">Stylosanthes scabra</name>
    <dbReference type="NCBI Taxonomy" id="79078"/>
    <lineage>
        <taxon>Eukaryota</taxon>
        <taxon>Viridiplantae</taxon>
        <taxon>Streptophyta</taxon>
        <taxon>Embryophyta</taxon>
        <taxon>Tracheophyta</taxon>
        <taxon>Spermatophyta</taxon>
        <taxon>Magnoliopsida</taxon>
        <taxon>eudicotyledons</taxon>
        <taxon>Gunneridae</taxon>
        <taxon>Pentapetalae</taxon>
        <taxon>rosids</taxon>
        <taxon>fabids</taxon>
        <taxon>Fabales</taxon>
        <taxon>Fabaceae</taxon>
        <taxon>Papilionoideae</taxon>
        <taxon>50 kb inversion clade</taxon>
        <taxon>dalbergioids sensu lato</taxon>
        <taxon>Dalbergieae</taxon>
        <taxon>Pterocarpus clade</taxon>
        <taxon>Stylosanthes</taxon>
    </lineage>
</organism>
<protein>
    <submittedName>
        <fullName evidence="1">Uncharacterized protein</fullName>
    </submittedName>
</protein>
<keyword evidence="2" id="KW-1185">Reference proteome</keyword>
<reference evidence="1 2" key="1">
    <citation type="journal article" date="2023" name="Plants (Basel)">
        <title>Bridging the Gap: Combining Genomics and Transcriptomics Approaches to Understand Stylosanthes scabra, an Orphan Legume from the Brazilian Caatinga.</title>
        <authorList>
            <person name="Ferreira-Neto J.R.C."/>
            <person name="da Silva M.D."/>
            <person name="Binneck E."/>
            <person name="de Melo N.F."/>
            <person name="da Silva R.H."/>
            <person name="de Melo A.L.T.M."/>
            <person name="Pandolfi V."/>
            <person name="Bustamante F.O."/>
            <person name="Brasileiro-Vidal A.C."/>
            <person name="Benko-Iseppon A.M."/>
        </authorList>
    </citation>
    <scope>NUCLEOTIDE SEQUENCE [LARGE SCALE GENOMIC DNA]</scope>
    <source>
        <tissue evidence="1">Leaves</tissue>
    </source>
</reference>
<dbReference type="EMBL" id="JASCZI010183786">
    <property type="protein sequence ID" value="MED6189703.1"/>
    <property type="molecule type" value="Genomic_DNA"/>
</dbReference>
<gene>
    <name evidence="1" type="ORF">PIB30_098620</name>
</gene>
<proteinExistence type="predicted"/>
<accession>A0ABU6WYB9</accession>
<sequence>VAGVAIASEWNGLSYPTESCRHVSSCSGDGGYRFGQGHICNTGGGKAICEAVLGSTTQVLLIIHRGSGVHGARRRGGWSKRGGLNDDAADSYTNDDMYGVDDNVRADNGNTMWLRRHIGRCEHGMGSPIIRSKSNQSNYIGSVSDG</sequence>
<evidence type="ECO:0000313" key="1">
    <source>
        <dbReference type="EMBL" id="MED6189703.1"/>
    </source>
</evidence>